<dbReference type="SUPFAM" id="SSF54637">
    <property type="entry name" value="Thioesterase/thiol ester dehydrase-isomerase"/>
    <property type="match status" value="1"/>
</dbReference>
<dbReference type="CDD" id="cd03441">
    <property type="entry name" value="R_hydratase_like"/>
    <property type="match status" value="1"/>
</dbReference>
<dbReference type="RefSeq" id="WP_179657385.1">
    <property type="nucleotide sequence ID" value="NZ_JACBZR010000001.1"/>
</dbReference>
<evidence type="ECO:0000313" key="2">
    <source>
        <dbReference type="EMBL" id="NYI76775.1"/>
    </source>
</evidence>
<name>A0A7Z0IRH3_9ACTN</name>
<dbReference type="InterPro" id="IPR050965">
    <property type="entry name" value="UPF0336/Enoyl-CoA_hydratase"/>
</dbReference>
<dbReference type="EMBL" id="JACBZR010000001">
    <property type="protein sequence ID" value="NYI76775.1"/>
    <property type="molecule type" value="Genomic_DNA"/>
</dbReference>
<organism evidence="2 3">
    <name type="scientific">Nocardioides panzhihuensis</name>
    <dbReference type="NCBI Taxonomy" id="860243"/>
    <lineage>
        <taxon>Bacteria</taxon>
        <taxon>Bacillati</taxon>
        <taxon>Actinomycetota</taxon>
        <taxon>Actinomycetes</taxon>
        <taxon>Propionibacteriales</taxon>
        <taxon>Nocardioidaceae</taxon>
        <taxon>Nocardioides</taxon>
    </lineage>
</organism>
<feature type="domain" description="FAS1-like dehydratase" evidence="1">
    <location>
        <begin position="8"/>
        <end position="137"/>
    </location>
</feature>
<dbReference type="InterPro" id="IPR016709">
    <property type="entry name" value="HadA-like"/>
</dbReference>
<proteinExistence type="predicted"/>
<dbReference type="GO" id="GO:0006633">
    <property type="term" value="P:fatty acid biosynthetic process"/>
    <property type="evidence" value="ECO:0007669"/>
    <property type="project" value="TreeGrafter"/>
</dbReference>
<dbReference type="AlphaFoldDB" id="A0A7Z0IRH3"/>
<evidence type="ECO:0000313" key="3">
    <source>
        <dbReference type="Proteomes" id="UP000564496"/>
    </source>
</evidence>
<dbReference type="PIRSF" id="PIRSF018072">
    <property type="entry name" value="UCP018072"/>
    <property type="match status" value="1"/>
</dbReference>
<reference evidence="2 3" key="1">
    <citation type="submission" date="2020-07" db="EMBL/GenBank/DDBJ databases">
        <title>Sequencing the genomes of 1000 actinobacteria strains.</title>
        <authorList>
            <person name="Klenk H.-P."/>
        </authorList>
    </citation>
    <scope>NUCLEOTIDE SEQUENCE [LARGE SCALE GENOMIC DNA]</scope>
    <source>
        <strain evidence="2 3">DSM 26487</strain>
    </source>
</reference>
<dbReference type="InterPro" id="IPR039569">
    <property type="entry name" value="FAS1-like_DH_region"/>
</dbReference>
<keyword evidence="3" id="KW-1185">Reference proteome</keyword>
<accession>A0A7Z0IRH3</accession>
<dbReference type="GO" id="GO:0019171">
    <property type="term" value="F:(3R)-hydroxyacyl-[acyl-carrier-protein] dehydratase activity"/>
    <property type="evidence" value="ECO:0007669"/>
    <property type="project" value="TreeGrafter"/>
</dbReference>
<dbReference type="PANTHER" id="PTHR43437:SF3">
    <property type="entry name" value="HYDROXYACYL-THIOESTER DEHYDRATASE TYPE 2, MITOCHONDRIAL"/>
    <property type="match status" value="1"/>
</dbReference>
<protein>
    <submittedName>
        <fullName evidence="2">Acyl dehydratase</fullName>
    </submittedName>
</protein>
<sequence>MEAELTTFIGRELEAFDRHITRDAIGRFASAIGETNPIYHDAERARATGMKDVPVPPTFLITLEIDHRDTLRFIRELGLDAATVLHGEQVFYFRSAIYAGDRVRVQRSITGAGAKSKTLGYILTSNLFLREGEVVATSECTWLVGTEGIAHD</sequence>
<dbReference type="PANTHER" id="PTHR43437">
    <property type="entry name" value="HYDROXYACYL-THIOESTER DEHYDRATASE TYPE 2, MITOCHONDRIAL-RELATED"/>
    <property type="match status" value="1"/>
</dbReference>
<dbReference type="InterPro" id="IPR029069">
    <property type="entry name" value="HotDog_dom_sf"/>
</dbReference>
<comment type="caution">
    <text evidence="2">The sequence shown here is derived from an EMBL/GenBank/DDBJ whole genome shotgun (WGS) entry which is preliminary data.</text>
</comment>
<gene>
    <name evidence="2" type="ORF">BJ988_001423</name>
</gene>
<evidence type="ECO:0000259" key="1">
    <source>
        <dbReference type="Pfam" id="PF13452"/>
    </source>
</evidence>
<dbReference type="Gene3D" id="3.10.129.10">
    <property type="entry name" value="Hotdog Thioesterase"/>
    <property type="match status" value="1"/>
</dbReference>
<dbReference type="Proteomes" id="UP000564496">
    <property type="component" value="Unassembled WGS sequence"/>
</dbReference>
<dbReference type="Pfam" id="PF13452">
    <property type="entry name" value="FAS1_DH_region"/>
    <property type="match status" value="1"/>
</dbReference>